<dbReference type="EMBL" id="JAFBMS010000008">
    <property type="protein sequence ID" value="KAG9349906.1"/>
    <property type="molecule type" value="Genomic_DNA"/>
</dbReference>
<reference evidence="2" key="1">
    <citation type="thesis" date="2021" institute="BYU ScholarsArchive" country="Provo, UT, USA">
        <title>Applications of and Algorithms for Genome Assembly and Genomic Analyses with an Emphasis on Marine Teleosts.</title>
        <authorList>
            <person name="Pickett B.D."/>
        </authorList>
    </citation>
    <scope>NUCLEOTIDE SEQUENCE</scope>
    <source>
        <strain evidence="2">HI-2016</strain>
    </source>
</reference>
<gene>
    <name evidence="2" type="ORF">JZ751_026259</name>
</gene>
<comment type="caution">
    <text evidence="2">The sequence shown here is derived from an EMBL/GenBank/DDBJ whole genome shotgun (WGS) entry which is preliminary data.</text>
</comment>
<proteinExistence type="predicted"/>
<dbReference type="Proteomes" id="UP000824540">
    <property type="component" value="Unassembled WGS sequence"/>
</dbReference>
<evidence type="ECO:0000256" key="1">
    <source>
        <dbReference type="SAM" id="MobiDB-lite"/>
    </source>
</evidence>
<feature type="region of interest" description="Disordered" evidence="1">
    <location>
        <begin position="1"/>
        <end position="24"/>
    </location>
</feature>
<organism evidence="2 3">
    <name type="scientific">Albula glossodonta</name>
    <name type="common">roundjaw bonefish</name>
    <dbReference type="NCBI Taxonomy" id="121402"/>
    <lineage>
        <taxon>Eukaryota</taxon>
        <taxon>Metazoa</taxon>
        <taxon>Chordata</taxon>
        <taxon>Craniata</taxon>
        <taxon>Vertebrata</taxon>
        <taxon>Euteleostomi</taxon>
        <taxon>Actinopterygii</taxon>
        <taxon>Neopterygii</taxon>
        <taxon>Teleostei</taxon>
        <taxon>Albuliformes</taxon>
        <taxon>Albulidae</taxon>
        <taxon>Albula</taxon>
    </lineage>
</organism>
<evidence type="ECO:0000313" key="2">
    <source>
        <dbReference type="EMBL" id="KAG9349906.1"/>
    </source>
</evidence>
<protein>
    <submittedName>
        <fullName evidence="2">Uncharacterized protein</fullName>
    </submittedName>
</protein>
<sequence>MESFVWAGLPRHTESKRGCRTTSSEIAEPWDAHCQESLAPSGYGTTSLLHQPARQQGLARSQAPVTGVVRGSACGTRRPLGAQLYLEDEPGIAAL</sequence>
<accession>A0A8T2PDW0</accession>
<name>A0A8T2PDW0_9TELE</name>
<keyword evidence="3" id="KW-1185">Reference proteome</keyword>
<evidence type="ECO:0000313" key="3">
    <source>
        <dbReference type="Proteomes" id="UP000824540"/>
    </source>
</evidence>
<dbReference type="AlphaFoldDB" id="A0A8T2PDW0"/>